<evidence type="ECO:0000256" key="1">
    <source>
        <dbReference type="ARBA" id="ARBA00007074"/>
    </source>
</evidence>
<feature type="domain" description="NlpC/P60" evidence="5">
    <location>
        <begin position="168"/>
        <end position="281"/>
    </location>
</feature>
<keyword evidence="3" id="KW-0378">Hydrolase</keyword>
<protein>
    <recommendedName>
        <fullName evidence="5">NlpC/P60 domain-containing protein</fullName>
    </recommendedName>
</protein>
<dbReference type="Gene3D" id="3.90.1720.10">
    <property type="entry name" value="endopeptidase domain like (from Nostoc punctiforme)"/>
    <property type="match status" value="1"/>
</dbReference>
<keyword evidence="7" id="KW-1185">Reference proteome</keyword>
<name>A0ABN6UDS1_9NOCA</name>
<accession>A0ABN6UDS1</accession>
<dbReference type="InterPro" id="IPR038765">
    <property type="entry name" value="Papain-like_cys_pep_sf"/>
</dbReference>
<gene>
    <name evidence="6" type="ORF">IFM12276_63980</name>
</gene>
<evidence type="ECO:0000256" key="3">
    <source>
        <dbReference type="ARBA" id="ARBA00022801"/>
    </source>
</evidence>
<organism evidence="6 7">
    <name type="scientific">Nocardia sputorum</name>
    <dbReference type="NCBI Taxonomy" id="2984338"/>
    <lineage>
        <taxon>Bacteria</taxon>
        <taxon>Bacillati</taxon>
        <taxon>Actinomycetota</taxon>
        <taxon>Actinomycetes</taxon>
        <taxon>Mycobacteriales</taxon>
        <taxon>Nocardiaceae</taxon>
        <taxon>Nocardia</taxon>
    </lineage>
</organism>
<evidence type="ECO:0000313" key="7">
    <source>
        <dbReference type="Proteomes" id="UP001317870"/>
    </source>
</evidence>
<reference evidence="6 7" key="1">
    <citation type="submission" date="2022-11" db="EMBL/GenBank/DDBJ databases">
        <title>Genome Sequencing of Nocardia sp. ON39_IFM12276 and assembly.</title>
        <authorList>
            <person name="Shimojima M."/>
            <person name="Toyokawa M."/>
            <person name="Uesaka K."/>
        </authorList>
    </citation>
    <scope>NUCLEOTIDE SEQUENCE [LARGE SCALE GENOMIC DNA]</scope>
    <source>
        <strain evidence="6 7">IFM 12276</strain>
    </source>
</reference>
<dbReference type="PROSITE" id="PS51935">
    <property type="entry name" value="NLPC_P60"/>
    <property type="match status" value="1"/>
</dbReference>
<dbReference type="PANTHER" id="PTHR47359">
    <property type="entry name" value="PEPTIDOGLYCAN DL-ENDOPEPTIDASE CWLO"/>
    <property type="match status" value="1"/>
</dbReference>
<evidence type="ECO:0000256" key="4">
    <source>
        <dbReference type="ARBA" id="ARBA00022807"/>
    </source>
</evidence>
<dbReference type="InterPro" id="IPR000064">
    <property type="entry name" value="NLP_P60_dom"/>
</dbReference>
<dbReference type="SUPFAM" id="SSF54001">
    <property type="entry name" value="Cysteine proteinases"/>
    <property type="match status" value="1"/>
</dbReference>
<sequence>MASSTDVRYIRYLRRALLWAFAAGAAALLGMWCNAGEASAQPVTIPGVGTFEISDDIPLPDSPEKLFRNNAILPVTETPVAGEFAEIEDIAGASVPQIEIAPATLGPAIEFPISVAVPVIELPVPTIVPAIDIPLLGLLPEIELPFLGDIPQIMPRAPTPPAAVIPQKTAGEMAVDAARTKIGSDYSYGAVGPDTFDCSGLVQWSYEQAGIELPRTSYDQLAAGTPIPLDDLRPGDMVSFYGGSHSALYAGDGKVIHASTYGTGVTTSPLSSMPVTGARRF</sequence>
<dbReference type="Pfam" id="PF00877">
    <property type="entry name" value="NLPC_P60"/>
    <property type="match status" value="1"/>
</dbReference>
<dbReference type="PANTHER" id="PTHR47359:SF3">
    <property type="entry name" value="NLP_P60 DOMAIN-CONTAINING PROTEIN-RELATED"/>
    <property type="match status" value="1"/>
</dbReference>
<dbReference type="EMBL" id="AP026978">
    <property type="protein sequence ID" value="BDU03370.1"/>
    <property type="molecule type" value="Genomic_DNA"/>
</dbReference>
<proteinExistence type="inferred from homology"/>
<dbReference type="Proteomes" id="UP001317870">
    <property type="component" value="Chromosome"/>
</dbReference>
<evidence type="ECO:0000259" key="5">
    <source>
        <dbReference type="PROSITE" id="PS51935"/>
    </source>
</evidence>
<keyword evidence="2" id="KW-0645">Protease</keyword>
<keyword evidence="4" id="KW-0788">Thiol protease</keyword>
<comment type="similarity">
    <text evidence="1">Belongs to the peptidase C40 family.</text>
</comment>
<dbReference type="InterPro" id="IPR051794">
    <property type="entry name" value="PG_Endopeptidase_C40"/>
</dbReference>
<evidence type="ECO:0000313" key="6">
    <source>
        <dbReference type="EMBL" id="BDU03370.1"/>
    </source>
</evidence>
<evidence type="ECO:0000256" key="2">
    <source>
        <dbReference type="ARBA" id="ARBA00022670"/>
    </source>
</evidence>